<name>A0A415EU07_ENTCA</name>
<evidence type="ECO:0000313" key="2">
    <source>
        <dbReference type="EMBL" id="RHK06788.1"/>
    </source>
</evidence>
<dbReference type="InterPro" id="IPR007737">
    <property type="entry name" value="Mga_HTH"/>
</dbReference>
<reference evidence="2 3" key="1">
    <citation type="submission" date="2018-08" db="EMBL/GenBank/DDBJ databases">
        <title>A genome reference for cultivated species of the human gut microbiota.</title>
        <authorList>
            <person name="Zou Y."/>
            <person name="Xue W."/>
            <person name="Luo G."/>
        </authorList>
    </citation>
    <scope>NUCLEOTIDE SEQUENCE [LARGE SCALE GENOMIC DNA]</scope>
    <source>
        <strain evidence="2 3">AF48-16</strain>
    </source>
</reference>
<dbReference type="AlphaFoldDB" id="A0A415EU07"/>
<sequence length="486" mass="56974">MEYIEKLYRFYLTKKQVDKLTIIRNIILEKQLSLDKICETINKSLYQVKILINEIAEDMREFTTFDESIFLLKKRTVYLSRELNEEQSLHIFVNLKKKYFLESPYYRLLSYLLRKRKTRMVDISEELIFSISYCYKLISYLKKMLVIQNVPITINNNTDSIDLTGAEPCVRMYHYLVEIMACNVYINQRTRASVELAAKEYEPLKTTKVKHDIMFSIIENAVLRGYIVNELDEASIAIYEQIKQLNGEKQVIKLLPIRSQQDIEKEQIFYHFWVFLFIPETISDQEKLLLGKQLRNLSGNPLVEFSADVVAVLSQKYHLSKAIEAFLTYELVMNTWGCLHLFLDSFVSAEDLSSTNERVLEVEELIATVLQRHSFVIEKEALFLRKIAQITASYLPIQKEEPIRIGISLLNHPEYIPVIKNKLLKIYNENVIHFSSNLGDSDILVSDGVLIHNESQKFTFFGNVHSTKDWHNLHVMIQSMISNKYT</sequence>
<dbReference type="Proteomes" id="UP000286288">
    <property type="component" value="Unassembled WGS sequence"/>
</dbReference>
<dbReference type="EMBL" id="QRMZ01000007">
    <property type="protein sequence ID" value="RHK06788.1"/>
    <property type="molecule type" value="Genomic_DNA"/>
</dbReference>
<protein>
    <recommendedName>
        <fullName evidence="1">Mga helix-turn-helix domain-containing protein</fullName>
    </recommendedName>
</protein>
<gene>
    <name evidence="2" type="ORF">DW084_06300</name>
</gene>
<accession>A0A415EU07</accession>
<comment type="caution">
    <text evidence="2">The sequence shown here is derived from an EMBL/GenBank/DDBJ whole genome shotgun (WGS) entry which is preliminary data.</text>
</comment>
<proteinExistence type="predicted"/>
<feature type="domain" description="Mga helix-turn-helix" evidence="1">
    <location>
        <begin position="95"/>
        <end position="175"/>
    </location>
</feature>
<organism evidence="2 3">
    <name type="scientific">Enterococcus casseliflavus</name>
    <name type="common">Enterococcus flavescens</name>
    <dbReference type="NCBI Taxonomy" id="37734"/>
    <lineage>
        <taxon>Bacteria</taxon>
        <taxon>Bacillati</taxon>
        <taxon>Bacillota</taxon>
        <taxon>Bacilli</taxon>
        <taxon>Lactobacillales</taxon>
        <taxon>Enterococcaceae</taxon>
        <taxon>Enterococcus</taxon>
    </lineage>
</organism>
<dbReference type="Pfam" id="PF05043">
    <property type="entry name" value="Mga"/>
    <property type="match status" value="1"/>
</dbReference>
<evidence type="ECO:0000259" key="1">
    <source>
        <dbReference type="Pfam" id="PF05043"/>
    </source>
</evidence>
<evidence type="ECO:0000313" key="3">
    <source>
        <dbReference type="Proteomes" id="UP000286288"/>
    </source>
</evidence>